<reference evidence="1 2" key="1">
    <citation type="submission" date="2021-06" db="EMBL/GenBank/DDBJ databases">
        <title>Caerostris extrusa draft genome.</title>
        <authorList>
            <person name="Kono N."/>
            <person name="Arakawa K."/>
        </authorList>
    </citation>
    <scope>NUCLEOTIDE SEQUENCE [LARGE SCALE GENOMIC DNA]</scope>
</reference>
<sequence>MTPTISCSPKYVNPVTFLITVVSLHIVDSQYGHRLEHGTNLRERLKGNGWISTNEAISKRKSLVSQVSKGEPLVHY</sequence>
<evidence type="ECO:0000313" key="1">
    <source>
        <dbReference type="EMBL" id="GIY50614.1"/>
    </source>
</evidence>
<gene>
    <name evidence="1" type="ORF">CEXT_504801</name>
</gene>
<organism evidence="1 2">
    <name type="scientific">Caerostris extrusa</name>
    <name type="common">Bark spider</name>
    <name type="synonym">Caerostris bankana</name>
    <dbReference type="NCBI Taxonomy" id="172846"/>
    <lineage>
        <taxon>Eukaryota</taxon>
        <taxon>Metazoa</taxon>
        <taxon>Ecdysozoa</taxon>
        <taxon>Arthropoda</taxon>
        <taxon>Chelicerata</taxon>
        <taxon>Arachnida</taxon>
        <taxon>Araneae</taxon>
        <taxon>Araneomorphae</taxon>
        <taxon>Entelegynae</taxon>
        <taxon>Araneoidea</taxon>
        <taxon>Araneidae</taxon>
        <taxon>Caerostris</taxon>
    </lineage>
</organism>
<keyword evidence="2" id="KW-1185">Reference proteome</keyword>
<dbReference type="Proteomes" id="UP001054945">
    <property type="component" value="Unassembled WGS sequence"/>
</dbReference>
<name>A0AAV4TWU7_CAEEX</name>
<accession>A0AAV4TWU7</accession>
<protein>
    <submittedName>
        <fullName evidence="1">Uncharacterized protein</fullName>
    </submittedName>
</protein>
<comment type="caution">
    <text evidence="1">The sequence shown here is derived from an EMBL/GenBank/DDBJ whole genome shotgun (WGS) entry which is preliminary data.</text>
</comment>
<dbReference type="EMBL" id="BPLR01011997">
    <property type="protein sequence ID" value="GIY50614.1"/>
    <property type="molecule type" value="Genomic_DNA"/>
</dbReference>
<evidence type="ECO:0000313" key="2">
    <source>
        <dbReference type="Proteomes" id="UP001054945"/>
    </source>
</evidence>
<dbReference type="AlphaFoldDB" id="A0AAV4TWU7"/>
<proteinExistence type="predicted"/>